<evidence type="ECO:0000313" key="4">
    <source>
        <dbReference type="Proteomes" id="UP001595872"/>
    </source>
</evidence>
<sequence>MASRGLDGRAGVVPVAVAVACGALLVAVYTLAVWTVPGQRFEDAVLRAAWPDRASPVVTALDTISVWTLALAAGLVGWIGHRAGGRAIAVATVLMILTTVTATELLQAVLPRPILLAHGFRREDRSFPSGHTAVATAVLCGLLLAVPVRRRSWTALPVLAGSAGIGAATVTASWHRPSDTVGSALIVMIGVCLTIAVLRRRGFLVPLTQTNDGGRIVGGILAIVVTTSIGVAIVAGHRATTALGLTDDPDLAPHGAVVAGRALAIAAAGAATLTTFLLLRGLAPARDARAREHATTADPDLTHAARS</sequence>
<keyword evidence="1" id="KW-0472">Membrane</keyword>
<feature type="domain" description="Phosphatidic acid phosphatase type 2/haloperoxidase" evidence="2">
    <location>
        <begin position="83"/>
        <end position="195"/>
    </location>
</feature>
<reference evidence="4" key="1">
    <citation type="journal article" date="2019" name="Int. J. Syst. Evol. Microbiol.">
        <title>The Global Catalogue of Microorganisms (GCM) 10K type strain sequencing project: providing services to taxonomists for standard genome sequencing and annotation.</title>
        <authorList>
            <consortium name="The Broad Institute Genomics Platform"/>
            <consortium name="The Broad Institute Genome Sequencing Center for Infectious Disease"/>
            <person name="Wu L."/>
            <person name="Ma J."/>
        </authorList>
    </citation>
    <scope>NUCLEOTIDE SEQUENCE [LARGE SCALE GENOMIC DNA]</scope>
    <source>
        <strain evidence="4">KLKA75</strain>
    </source>
</reference>
<name>A0ABV9TWR5_9ACTN</name>
<feature type="transmembrane region" description="Helical" evidence="1">
    <location>
        <begin position="155"/>
        <end position="174"/>
    </location>
</feature>
<feature type="transmembrane region" description="Helical" evidence="1">
    <location>
        <begin position="219"/>
        <end position="238"/>
    </location>
</feature>
<dbReference type="InterPro" id="IPR000326">
    <property type="entry name" value="PAP2/HPO"/>
</dbReference>
<feature type="transmembrane region" description="Helical" evidence="1">
    <location>
        <begin position="258"/>
        <end position="279"/>
    </location>
</feature>
<evidence type="ECO:0000313" key="3">
    <source>
        <dbReference type="EMBL" id="MFC4908592.1"/>
    </source>
</evidence>
<dbReference type="Pfam" id="PF01569">
    <property type="entry name" value="PAP2"/>
    <property type="match status" value="1"/>
</dbReference>
<proteinExistence type="predicted"/>
<feature type="transmembrane region" description="Helical" evidence="1">
    <location>
        <begin position="87"/>
        <end position="110"/>
    </location>
</feature>
<feature type="transmembrane region" description="Helical" evidence="1">
    <location>
        <begin position="12"/>
        <end position="37"/>
    </location>
</feature>
<evidence type="ECO:0000256" key="1">
    <source>
        <dbReference type="SAM" id="Phobius"/>
    </source>
</evidence>
<organism evidence="3 4">
    <name type="scientific">Actinomadura gamaensis</name>
    <dbReference type="NCBI Taxonomy" id="1763541"/>
    <lineage>
        <taxon>Bacteria</taxon>
        <taxon>Bacillati</taxon>
        <taxon>Actinomycetota</taxon>
        <taxon>Actinomycetes</taxon>
        <taxon>Streptosporangiales</taxon>
        <taxon>Thermomonosporaceae</taxon>
        <taxon>Actinomadura</taxon>
    </lineage>
</organism>
<dbReference type="SUPFAM" id="SSF48317">
    <property type="entry name" value="Acid phosphatase/Vanadium-dependent haloperoxidase"/>
    <property type="match status" value="1"/>
</dbReference>
<gene>
    <name evidence="3" type="ORF">ACFPCY_14785</name>
</gene>
<feature type="transmembrane region" description="Helical" evidence="1">
    <location>
        <begin position="180"/>
        <end position="198"/>
    </location>
</feature>
<keyword evidence="4" id="KW-1185">Reference proteome</keyword>
<feature type="transmembrane region" description="Helical" evidence="1">
    <location>
        <begin position="57"/>
        <end position="80"/>
    </location>
</feature>
<protein>
    <submittedName>
        <fullName evidence="3">Phosphatase PAP2 family protein</fullName>
    </submittedName>
</protein>
<dbReference type="PROSITE" id="PS51257">
    <property type="entry name" value="PROKAR_LIPOPROTEIN"/>
    <property type="match status" value="1"/>
</dbReference>
<dbReference type="Proteomes" id="UP001595872">
    <property type="component" value="Unassembled WGS sequence"/>
</dbReference>
<dbReference type="EMBL" id="JBHSIT010000004">
    <property type="protein sequence ID" value="MFC4908592.1"/>
    <property type="molecule type" value="Genomic_DNA"/>
</dbReference>
<comment type="caution">
    <text evidence="3">The sequence shown here is derived from an EMBL/GenBank/DDBJ whole genome shotgun (WGS) entry which is preliminary data.</text>
</comment>
<dbReference type="Gene3D" id="1.20.144.10">
    <property type="entry name" value="Phosphatidic acid phosphatase type 2/haloperoxidase"/>
    <property type="match status" value="1"/>
</dbReference>
<keyword evidence="1" id="KW-0812">Transmembrane</keyword>
<keyword evidence="1" id="KW-1133">Transmembrane helix</keyword>
<feature type="transmembrane region" description="Helical" evidence="1">
    <location>
        <begin position="130"/>
        <end position="148"/>
    </location>
</feature>
<dbReference type="InterPro" id="IPR036938">
    <property type="entry name" value="PAP2/HPO_sf"/>
</dbReference>
<dbReference type="SMART" id="SM00014">
    <property type="entry name" value="acidPPc"/>
    <property type="match status" value="1"/>
</dbReference>
<accession>A0ABV9TWR5</accession>
<evidence type="ECO:0000259" key="2">
    <source>
        <dbReference type="SMART" id="SM00014"/>
    </source>
</evidence>
<dbReference type="RefSeq" id="WP_378255389.1">
    <property type="nucleotide sequence ID" value="NZ_JBHSIT010000004.1"/>
</dbReference>